<dbReference type="Pfam" id="PF11838">
    <property type="entry name" value="ERAP1_C"/>
    <property type="match status" value="1"/>
</dbReference>
<organism evidence="17 18">
    <name type="scientific">Falsarthrobacter nasiphocae</name>
    <dbReference type="NCBI Taxonomy" id="189863"/>
    <lineage>
        <taxon>Bacteria</taxon>
        <taxon>Bacillati</taxon>
        <taxon>Actinomycetota</taxon>
        <taxon>Actinomycetes</taxon>
        <taxon>Micrococcales</taxon>
        <taxon>Micrococcaceae</taxon>
        <taxon>Falsarthrobacter</taxon>
    </lineage>
</organism>
<evidence type="ECO:0000256" key="10">
    <source>
        <dbReference type="ARBA" id="ARBA00022833"/>
    </source>
</evidence>
<dbReference type="RefSeq" id="WP_309848562.1">
    <property type="nucleotide sequence ID" value="NZ_BAAAIU010000004.1"/>
</dbReference>
<feature type="domain" description="ERAP1-like C-terminal" evidence="15">
    <location>
        <begin position="545"/>
        <end position="855"/>
    </location>
</feature>
<dbReference type="GO" id="GO:0016020">
    <property type="term" value="C:membrane"/>
    <property type="evidence" value="ECO:0007669"/>
    <property type="project" value="TreeGrafter"/>
</dbReference>
<reference evidence="17" key="1">
    <citation type="submission" date="2023-07" db="EMBL/GenBank/DDBJ databases">
        <title>Sequencing the genomes of 1000 actinobacteria strains.</title>
        <authorList>
            <person name="Klenk H.-P."/>
        </authorList>
    </citation>
    <scope>NUCLEOTIDE SEQUENCE</scope>
    <source>
        <strain evidence="17">DSM 13988</strain>
    </source>
</reference>
<dbReference type="InterPro" id="IPR042097">
    <property type="entry name" value="Aminopeptidase_N-like_N_sf"/>
</dbReference>
<evidence type="ECO:0000256" key="4">
    <source>
        <dbReference type="ARBA" id="ARBA00012564"/>
    </source>
</evidence>
<feature type="domain" description="Peptidase M1 membrane alanine aminopeptidase" evidence="14">
    <location>
        <begin position="242"/>
        <end position="453"/>
    </location>
</feature>
<dbReference type="InterPro" id="IPR024571">
    <property type="entry name" value="ERAP1-like_C_dom"/>
</dbReference>
<keyword evidence="11" id="KW-0482">Metalloprotease</keyword>
<dbReference type="PANTHER" id="PTHR11533">
    <property type="entry name" value="PROTEASE M1 ZINC METALLOPROTEASE"/>
    <property type="match status" value="1"/>
</dbReference>
<protein>
    <recommendedName>
        <fullName evidence="5">Aminopeptidase N</fullName>
        <ecNumber evidence="4">3.4.11.2</ecNumber>
    </recommendedName>
    <alternativeName>
        <fullName evidence="12">Alanine aminopeptidase</fullName>
    </alternativeName>
    <alternativeName>
        <fullName evidence="13">Lysyl aminopeptidase</fullName>
    </alternativeName>
</protein>
<dbReference type="Gene3D" id="2.60.40.1730">
    <property type="entry name" value="tricorn interacting facor f3 domain"/>
    <property type="match status" value="1"/>
</dbReference>
<dbReference type="Proteomes" id="UP001247307">
    <property type="component" value="Unassembled WGS sequence"/>
</dbReference>
<keyword evidence="6 17" id="KW-0031">Aminopeptidase</keyword>
<dbReference type="PRINTS" id="PR00756">
    <property type="entry name" value="ALADIPTASE"/>
</dbReference>
<dbReference type="PANTHER" id="PTHR11533:SF174">
    <property type="entry name" value="PUROMYCIN-SENSITIVE AMINOPEPTIDASE-RELATED"/>
    <property type="match status" value="1"/>
</dbReference>
<keyword evidence="8" id="KW-0479">Metal-binding</keyword>
<evidence type="ECO:0000313" key="17">
    <source>
        <dbReference type="EMBL" id="MDR6891127.1"/>
    </source>
</evidence>
<evidence type="ECO:0000256" key="3">
    <source>
        <dbReference type="ARBA" id="ARBA00010136"/>
    </source>
</evidence>
<dbReference type="Gene3D" id="1.10.390.10">
    <property type="entry name" value="Neutral Protease Domain 2"/>
    <property type="match status" value="1"/>
</dbReference>
<evidence type="ECO:0000256" key="11">
    <source>
        <dbReference type="ARBA" id="ARBA00023049"/>
    </source>
</evidence>
<evidence type="ECO:0000256" key="1">
    <source>
        <dbReference type="ARBA" id="ARBA00000098"/>
    </source>
</evidence>
<evidence type="ECO:0000313" key="18">
    <source>
        <dbReference type="Proteomes" id="UP001247307"/>
    </source>
</evidence>
<evidence type="ECO:0000256" key="2">
    <source>
        <dbReference type="ARBA" id="ARBA00001947"/>
    </source>
</evidence>
<comment type="caution">
    <text evidence="17">The sequence shown here is derived from an EMBL/GenBank/DDBJ whole genome shotgun (WGS) entry which is preliminary data.</text>
</comment>
<comment type="cofactor">
    <cofactor evidence="2">
        <name>Zn(2+)</name>
        <dbReference type="ChEBI" id="CHEBI:29105"/>
    </cofactor>
</comment>
<dbReference type="GO" id="GO:0008270">
    <property type="term" value="F:zinc ion binding"/>
    <property type="evidence" value="ECO:0007669"/>
    <property type="project" value="InterPro"/>
</dbReference>
<dbReference type="InterPro" id="IPR027268">
    <property type="entry name" value="Peptidase_M4/M1_CTD_sf"/>
</dbReference>
<feature type="domain" description="Aminopeptidase N-like N-terminal" evidence="16">
    <location>
        <begin position="112"/>
        <end position="192"/>
    </location>
</feature>
<dbReference type="FunFam" id="1.10.390.10:FF:000004">
    <property type="entry name" value="Aminopeptidase N"/>
    <property type="match status" value="1"/>
</dbReference>
<evidence type="ECO:0000256" key="13">
    <source>
        <dbReference type="ARBA" id="ARBA00031533"/>
    </source>
</evidence>
<dbReference type="Pfam" id="PF17900">
    <property type="entry name" value="Peptidase_M1_N"/>
    <property type="match status" value="1"/>
</dbReference>
<evidence type="ECO:0000256" key="9">
    <source>
        <dbReference type="ARBA" id="ARBA00022801"/>
    </source>
</evidence>
<evidence type="ECO:0000256" key="6">
    <source>
        <dbReference type="ARBA" id="ARBA00022438"/>
    </source>
</evidence>
<dbReference type="EMBL" id="JAVDUI010000001">
    <property type="protein sequence ID" value="MDR6891127.1"/>
    <property type="molecule type" value="Genomic_DNA"/>
</dbReference>
<gene>
    <name evidence="17" type="ORF">J2S35_000067</name>
</gene>
<comment type="catalytic activity">
    <reaction evidence="1">
        <text>Release of an N-terminal amino acid, Xaa-|-Yaa- from a peptide, amide or arylamide. Xaa is preferably Ala, but may be most amino acids including Pro (slow action). When a terminal hydrophobic residue is followed by a prolyl residue, the two may be released as an intact Xaa-Pro dipeptide.</text>
        <dbReference type="EC" id="3.4.11.2"/>
    </reaction>
</comment>
<dbReference type="CDD" id="cd09602">
    <property type="entry name" value="M1_APN"/>
    <property type="match status" value="1"/>
</dbReference>
<dbReference type="NCBIfam" id="TIGR02412">
    <property type="entry name" value="pepN_strep_liv"/>
    <property type="match status" value="1"/>
</dbReference>
<evidence type="ECO:0000259" key="16">
    <source>
        <dbReference type="Pfam" id="PF17900"/>
    </source>
</evidence>
<dbReference type="EC" id="3.4.11.2" evidence="4"/>
<dbReference type="GO" id="GO:0043171">
    <property type="term" value="P:peptide catabolic process"/>
    <property type="evidence" value="ECO:0007669"/>
    <property type="project" value="TreeGrafter"/>
</dbReference>
<dbReference type="GO" id="GO:0070006">
    <property type="term" value="F:metalloaminopeptidase activity"/>
    <property type="evidence" value="ECO:0007669"/>
    <property type="project" value="TreeGrafter"/>
</dbReference>
<dbReference type="GO" id="GO:0042277">
    <property type="term" value="F:peptide binding"/>
    <property type="evidence" value="ECO:0007669"/>
    <property type="project" value="TreeGrafter"/>
</dbReference>
<proteinExistence type="inferred from homology"/>
<dbReference type="GO" id="GO:0016285">
    <property type="term" value="F:alanyl aminopeptidase activity"/>
    <property type="evidence" value="ECO:0007669"/>
    <property type="project" value="UniProtKB-EC"/>
</dbReference>
<keyword evidence="7" id="KW-0645">Protease</keyword>
<evidence type="ECO:0000259" key="14">
    <source>
        <dbReference type="Pfam" id="PF01433"/>
    </source>
</evidence>
<dbReference type="InterPro" id="IPR050344">
    <property type="entry name" value="Peptidase_M1_aminopeptidases"/>
</dbReference>
<dbReference type="InterPro" id="IPR045357">
    <property type="entry name" value="Aminopeptidase_N-like_N"/>
</dbReference>
<dbReference type="InterPro" id="IPR001930">
    <property type="entry name" value="Peptidase_M1"/>
</dbReference>
<dbReference type="GO" id="GO:0005615">
    <property type="term" value="C:extracellular space"/>
    <property type="evidence" value="ECO:0007669"/>
    <property type="project" value="TreeGrafter"/>
</dbReference>
<comment type="similarity">
    <text evidence="3">Belongs to the peptidase M1 family.</text>
</comment>
<keyword evidence="10" id="KW-0862">Zinc</keyword>
<dbReference type="GO" id="GO:0006508">
    <property type="term" value="P:proteolysis"/>
    <property type="evidence" value="ECO:0007669"/>
    <property type="project" value="UniProtKB-KW"/>
</dbReference>
<sequence length="871" mass="96136">MHAQNLSRSEAQRRAQIISNVSYEMFIDVRSAVEADCPHFGSETVIRFTASRAEDIFADYEAESVRRVVVNGVEQDLSEAVRPGRVHFRTEAGPNEVVIAGRSLYSRSGEGMHRYVDPADGETYLYTQYEPADCRRVFATFEQPDLKATYTLTLTGPRGWVLESNAPAAHREPFEDGDRVVFETTATFSTYITTILAGPYHVAEDLYTADLATPETPDAHDIRLRLFCRKAISDLLDADLIFEQTKKGLTYFQDLFGSAYPWGGKYDQAFVPEYNLGAMENPGLVTFTEEYLYRGEASELQIESRANTILHEMAHMWFGDLVTMHWWDDLWLKESFADYMGTLAVAEALDRPESWVTFANRRKAWAYVMDQGPTTHPIVADIPDLEAARQNFDGITYAKGASVLKQLVAHAGEEAFTRAARAYFARHAFGNARLADLLAALSESTGKDMSRWAALWLQTSGVSRLTLTLTPDTDRATIAKAVLSQSSTDPLTGISVVRPHTLALGRYELSGGSYQRTWSERVTLEGASLEIPELAGTPLPSEASFILVNDDDLTYATVQFDKRTLAVLVEHAHEIADPLAQAVVLSNLWEMVRAASLPAREFVRMALRVVASGAEIGLATVLLQRALVAARRYAPVHEREALFQEIADDAWRGLDSAETSSALATEYALAVAALARTTRTEDARALLAGEHTAPSLTMDEDVTWQLVAGLASAGLVDEDEIEARYAAKPSAAAERMRRQALAARPGAENKRRVWDEAWGDASLSNDAVSALAAGFARDEAKVLDPIRSGYADLLLGIWGSRSQEIASRLVGGFFPADLDVDTLGSHPFVSRMNEWMEANREAPAALRRLLSEHIHAAELQLAAQRRAKDGI</sequence>
<dbReference type="InterPro" id="IPR014782">
    <property type="entry name" value="Peptidase_M1_dom"/>
</dbReference>
<evidence type="ECO:0000256" key="8">
    <source>
        <dbReference type="ARBA" id="ARBA00022723"/>
    </source>
</evidence>
<dbReference type="GO" id="GO:0005737">
    <property type="term" value="C:cytoplasm"/>
    <property type="evidence" value="ECO:0007669"/>
    <property type="project" value="TreeGrafter"/>
</dbReference>
<dbReference type="SUPFAM" id="SSF55486">
    <property type="entry name" value="Metalloproteases ('zincins'), catalytic domain"/>
    <property type="match status" value="1"/>
</dbReference>
<dbReference type="SUPFAM" id="SSF63737">
    <property type="entry name" value="Leukotriene A4 hydrolase N-terminal domain"/>
    <property type="match status" value="1"/>
</dbReference>
<evidence type="ECO:0000259" key="15">
    <source>
        <dbReference type="Pfam" id="PF11838"/>
    </source>
</evidence>
<keyword evidence="9 17" id="KW-0378">Hydrolase</keyword>
<dbReference type="InterPro" id="IPR012778">
    <property type="entry name" value="Pept_M1_aminopeptidase"/>
</dbReference>
<dbReference type="AlphaFoldDB" id="A0AAE4C5J3"/>
<evidence type="ECO:0000256" key="5">
    <source>
        <dbReference type="ARBA" id="ARBA00015611"/>
    </source>
</evidence>
<keyword evidence="18" id="KW-1185">Reference proteome</keyword>
<name>A0AAE4C5J3_9MICC</name>
<dbReference type="Pfam" id="PF01433">
    <property type="entry name" value="Peptidase_M1"/>
    <property type="match status" value="1"/>
</dbReference>
<accession>A0AAE4C5J3</accession>
<evidence type="ECO:0000256" key="7">
    <source>
        <dbReference type="ARBA" id="ARBA00022670"/>
    </source>
</evidence>
<evidence type="ECO:0000256" key="12">
    <source>
        <dbReference type="ARBA" id="ARBA00029811"/>
    </source>
</evidence>